<dbReference type="PANTHER" id="PTHR24422">
    <property type="entry name" value="CHEMOTAXIS PROTEIN METHYLTRANSFERASE"/>
    <property type="match status" value="1"/>
</dbReference>
<keyword evidence="1" id="KW-0489">Methyltransferase</keyword>
<dbReference type="PRINTS" id="PR00996">
    <property type="entry name" value="CHERMTFRASE"/>
</dbReference>
<proteinExistence type="predicted"/>
<dbReference type="Pfam" id="PF01739">
    <property type="entry name" value="CheR"/>
    <property type="match status" value="1"/>
</dbReference>
<reference evidence="6" key="2">
    <citation type="journal article" date="2023" name="Nat. Commun.">
        <title>Cultivation of marine bacteria of the SAR202 clade.</title>
        <authorList>
            <person name="Lim Y."/>
            <person name="Seo J.H."/>
            <person name="Giovannoni S.J."/>
            <person name="Kang I."/>
            <person name="Cho J.C."/>
        </authorList>
    </citation>
    <scope>NUCLEOTIDE SEQUENCE</scope>
    <source>
        <strain evidence="6">JH1073</strain>
    </source>
</reference>
<sequence length="269" mass="30468">MNDAEYKKVTVTVKKHLDLDLDFYKPNQMMRRLAGFISRVGAKDVNEFCSLIESDADVREKVMNFMTINVTEFFRDTRHFEMLRSTVLPEILRKNPRPKIWSAGSSRGAEAYSVAMMIEDIAPGTKAQIFGSDLDKKIIAQATAGGPYPDAEAKNISPSLRARFMEQKSDGHYVTPEIRSKVKFKEQNLLTDRFDRDFDLIMCRNVVIYFSDEAKHGLNQKFSAALKPDGILFIGGTETILNPRDFGFERDAAAFYRKSTPAAQISRAA</sequence>
<dbReference type="SUPFAM" id="SSF53335">
    <property type="entry name" value="S-adenosyl-L-methionine-dependent methyltransferases"/>
    <property type="match status" value="1"/>
</dbReference>
<dbReference type="InterPro" id="IPR000780">
    <property type="entry name" value="CheR_MeTrfase"/>
</dbReference>
<evidence type="ECO:0000313" key="8">
    <source>
        <dbReference type="Proteomes" id="UP001321249"/>
    </source>
</evidence>
<evidence type="ECO:0000313" key="6">
    <source>
        <dbReference type="EMBL" id="WFG39777.1"/>
    </source>
</evidence>
<gene>
    <name evidence="5" type="ORF">GKO46_00075</name>
    <name evidence="6" type="ORF">GKO48_09145</name>
</gene>
<dbReference type="SUPFAM" id="SSF47757">
    <property type="entry name" value="Chemotaxis receptor methyltransferase CheR, N-terminal domain"/>
    <property type="match status" value="1"/>
</dbReference>
<dbReference type="GO" id="GO:0008757">
    <property type="term" value="F:S-adenosylmethionine-dependent methyltransferase activity"/>
    <property type="evidence" value="ECO:0007669"/>
    <property type="project" value="InterPro"/>
</dbReference>
<dbReference type="GO" id="GO:0032259">
    <property type="term" value="P:methylation"/>
    <property type="evidence" value="ECO:0007669"/>
    <property type="project" value="UniProtKB-KW"/>
</dbReference>
<reference evidence="7" key="3">
    <citation type="submission" date="2023-06" db="EMBL/GenBank/DDBJ databases">
        <title>Pangenomics reveal diversification of enzyme families and niche specialization in globally abundant SAR202 bacteria.</title>
        <authorList>
            <person name="Saw J.H.W."/>
        </authorList>
    </citation>
    <scope>NUCLEOTIDE SEQUENCE [LARGE SCALE GENOMIC DNA]</scope>
    <source>
        <strain evidence="7">JH1073</strain>
    </source>
</reference>
<dbReference type="Gene3D" id="3.40.50.150">
    <property type="entry name" value="Vaccinia Virus protein VP39"/>
    <property type="match status" value="1"/>
</dbReference>
<dbReference type="InterPro" id="IPR050903">
    <property type="entry name" value="Bact_Chemotaxis_MeTrfase"/>
</dbReference>
<keyword evidence="2" id="KW-0808">Transferase</keyword>
<evidence type="ECO:0000259" key="4">
    <source>
        <dbReference type="PROSITE" id="PS50123"/>
    </source>
</evidence>
<dbReference type="RefSeq" id="WP_342823826.1">
    <property type="nucleotide sequence ID" value="NZ_CP046146.1"/>
</dbReference>
<evidence type="ECO:0000256" key="3">
    <source>
        <dbReference type="ARBA" id="ARBA00022691"/>
    </source>
</evidence>
<dbReference type="EMBL" id="WMBE01000001">
    <property type="protein sequence ID" value="MDG0865469.1"/>
    <property type="molecule type" value="Genomic_DNA"/>
</dbReference>
<keyword evidence="7" id="KW-1185">Reference proteome</keyword>
<evidence type="ECO:0000256" key="2">
    <source>
        <dbReference type="ARBA" id="ARBA00022679"/>
    </source>
</evidence>
<dbReference type="InterPro" id="IPR022641">
    <property type="entry name" value="CheR_N"/>
</dbReference>
<dbReference type="InterPro" id="IPR022642">
    <property type="entry name" value="CheR_C"/>
</dbReference>
<evidence type="ECO:0000256" key="1">
    <source>
        <dbReference type="ARBA" id="ARBA00022603"/>
    </source>
</evidence>
<reference evidence="7 8" key="1">
    <citation type="submission" date="2019-11" db="EMBL/GenBank/DDBJ databases">
        <authorList>
            <person name="Cho J.-C."/>
        </authorList>
    </citation>
    <scope>NUCLEOTIDE SEQUENCE [LARGE SCALE GENOMIC DNA]</scope>
    <source>
        <strain evidence="6 7">JH1073</strain>
        <strain evidence="5 8">JH702</strain>
    </source>
</reference>
<dbReference type="Proteomes" id="UP001219901">
    <property type="component" value="Chromosome"/>
</dbReference>
<dbReference type="AlphaFoldDB" id="A0AAJ5ZE37"/>
<dbReference type="Proteomes" id="UP001321249">
    <property type="component" value="Unassembled WGS sequence"/>
</dbReference>
<dbReference type="InterPro" id="IPR029063">
    <property type="entry name" value="SAM-dependent_MTases_sf"/>
</dbReference>
<dbReference type="Pfam" id="PF03705">
    <property type="entry name" value="CheR_N"/>
    <property type="match status" value="1"/>
</dbReference>
<accession>A0AAJ5ZE37</accession>
<feature type="domain" description="CheR-type methyltransferase" evidence="4">
    <location>
        <begin position="1"/>
        <end position="261"/>
    </location>
</feature>
<organism evidence="6 7">
    <name type="scientific">Candidatus Lucifugimonas marina</name>
    <dbReference type="NCBI Taxonomy" id="3038979"/>
    <lineage>
        <taxon>Bacteria</taxon>
        <taxon>Bacillati</taxon>
        <taxon>Chloroflexota</taxon>
        <taxon>Dehalococcoidia</taxon>
        <taxon>SAR202 cluster</taxon>
        <taxon>Candidatus Lucifugimonadales</taxon>
        <taxon>Candidatus Lucifugimonadaceae</taxon>
        <taxon>Candidatus Lucifugimonas</taxon>
    </lineage>
</organism>
<dbReference type="EMBL" id="CP046147">
    <property type="protein sequence ID" value="WFG39777.1"/>
    <property type="molecule type" value="Genomic_DNA"/>
</dbReference>
<keyword evidence="3" id="KW-0949">S-adenosyl-L-methionine</keyword>
<dbReference type="PROSITE" id="PS50123">
    <property type="entry name" value="CHER"/>
    <property type="match status" value="1"/>
</dbReference>
<name>A0AAJ5ZE37_9CHLR</name>
<evidence type="ECO:0000313" key="7">
    <source>
        <dbReference type="Proteomes" id="UP001219901"/>
    </source>
</evidence>
<dbReference type="PANTHER" id="PTHR24422:SF19">
    <property type="entry name" value="CHEMOTAXIS PROTEIN METHYLTRANSFERASE"/>
    <property type="match status" value="1"/>
</dbReference>
<protein>
    <submittedName>
        <fullName evidence="6">Chemotaxis protein CheR</fullName>
    </submittedName>
</protein>
<evidence type="ECO:0000313" key="5">
    <source>
        <dbReference type="EMBL" id="MDG0865469.1"/>
    </source>
</evidence>
<dbReference type="SMART" id="SM00138">
    <property type="entry name" value="MeTrc"/>
    <property type="match status" value="1"/>
</dbReference>